<gene>
    <name evidence="5" type="ORF">KS419_14560</name>
</gene>
<keyword evidence="5" id="KW-0808">Transferase</keyword>
<feature type="domain" description="Glycosyltransferase 2-like" evidence="4">
    <location>
        <begin position="276"/>
        <end position="406"/>
    </location>
</feature>
<dbReference type="PANTHER" id="PTHR22916:SF3">
    <property type="entry name" value="UDP-GLCNAC:BETAGAL BETA-1,3-N-ACETYLGLUCOSAMINYLTRANSFERASE-LIKE PROTEIN 1"/>
    <property type="match status" value="1"/>
</dbReference>
<dbReference type="Pfam" id="PF00534">
    <property type="entry name" value="Glycos_transf_1"/>
    <property type="match status" value="1"/>
</dbReference>
<evidence type="ECO:0000256" key="1">
    <source>
        <dbReference type="ARBA" id="ARBA00006739"/>
    </source>
</evidence>
<evidence type="ECO:0000259" key="3">
    <source>
        <dbReference type="Pfam" id="PF00534"/>
    </source>
</evidence>
<protein>
    <submittedName>
        <fullName evidence="5">Glycosyltransferase</fullName>
        <ecNumber evidence="5">2.4.-.-</ecNumber>
    </submittedName>
</protein>
<organism evidence="5 6">
    <name type="scientific">Evansella tamaricis</name>
    <dbReference type="NCBI Taxonomy" id="2069301"/>
    <lineage>
        <taxon>Bacteria</taxon>
        <taxon>Bacillati</taxon>
        <taxon>Bacillota</taxon>
        <taxon>Bacilli</taxon>
        <taxon>Bacillales</taxon>
        <taxon>Bacillaceae</taxon>
        <taxon>Evansella</taxon>
    </lineage>
</organism>
<name>A0ABS6JH11_9BACI</name>
<keyword evidence="5" id="KW-0328">Glycosyltransferase</keyword>
<evidence type="ECO:0000313" key="6">
    <source>
        <dbReference type="Proteomes" id="UP000784880"/>
    </source>
</evidence>
<evidence type="ECO:0000313" key="5">
    <source>
        <dbReference type="EMBL" id="MBU9712949.1"/>
    </source>
</evidence>
<dbReference type="Pfam" id="PF00535">
    <property type="entry name" value="Glycos_transf_2"/>
    <property type="match status" value="1"/>
</dbReference>
<dbReference type="GO" id="GO:0016757">
    <property type="term" value="F:glycosyltransferase activity"/>
    <property type="evidence" value="ECO:0007669"/>
    <property type="project" value="UniProtKB-KW"/>
</dbReference>
<dbReference type="EC" id="2.4.-.-" evidence="5"/>
<keyword evidence="6" id="KW-1185">Reference proteome</keyword>
<dbReference type="EMBL" id="JAHQCS010000118">
    <property type="protein sequence ID" value="MBU9712949.1"/>
    <property type="molecule type" value="Genomic_DNA"/>
</dbReference>
<accession>A0ABS6JH11</accession>
<proteinExistence type="inferred from homology"/>
<evidence type="ECO:0000259" key="4">
    <source>
        <dbReference type="Pfam" id="PF00535"/>
    </source>
</evidence>
<feature type="coiled-coil region" evidence="2">
    <location>
        <begin position="25"/>
        <end position="59"/>
    </location>
</feature>
<dbReference type="InterPro" id="IPR001173">
    <property type="entry name" value="Glyco_trans_2-like"/>
</dbReference>
<dbReference type="Proteomes" id="UP000784880">
    <property type="component" value="Unassembled WGS sequence"/>
</dbReference>
<dbReference type="PANTHER" id="PTHR22916">
    <property type="entry name" value="GLYCOSYLTRANSFERASE"/>
    <property type="match status" value="1"/>
</dbReference>
<comment type="similarity">
    <text evidence="1">Belongs to the glycosyltransferase 2 family.</text>
</comment>
<feature type="domain" description="Glycosyl transferase family 1" evidence="3">
    <location>
        <begin position="768"/>
        <end position="856"/>
    </location>
</feature>
<dbReference type="CDD" id="cd00761">
    <property type="entry name" value="Glyco_tranf_GTA_type"/>
    <property type="match status" value="1"/>
</dbReference>
<evidence type="ECO:0000256" key="2">
    <source>
        <dbReference type="SAM" id="Coils"/>
    </source>
</evidence>
<sequence length="891" mass="103576">MDRNNVGDDEPLIKNKKDEYLLIEINKVEEEITREKEKNKELFIELNSLKLEFETLKQSSWWKFLRKTKKGVSFIKKLVLCLIGKKSWYELRISGNPKSAEKRIKKIKYSLYELGFTKKALEELDNLVLNSNNFYLRRLAAWELALWHANQYSRESSEKCLKYLKTAMIGEKRKDPIRRSLILKAECYDLLGENVKGKGLLKKSLTKDRDRHPDLLLALANLEGSTDRRLYWINEVFKTYGLTKITLHSNNNYSQYDQLTTDQKDMELQGTQPKVSIIIPVYNAENVVSTSIESLLAQTWENIELLVVDDCSSDNTVSIIEDYVKKDPRVKLYRTKTNSGAYVARNIALKEASGEFVTINDADDWSHPQKIETQVKHLIENKSNVANTSQQARATEDLKLYRRGKPLYLFTNLSSLMFRREKVMDKLGYWDQVRFGADGEFKKRLKIIFGDKSVVDLPTGPLSFQRQTEGSLTGNSEFGYHGFFMGARKEYQDSYNFFHETADSLKYEFPSGFRPFPVPEPMLPERQKGIRHFDVIIASEFRLLGGTNMSNIEEIKAQKQFGLKTGLVQLNRYDFQSEKEINPKVRELIDGNQVQMLVYGENIICDVLIIRHPPILQEWQKYVPNVKAKSVNVIVNQPPKREYSENGKILFKIEQCVKNVMEYFGSSGKWYPIGPLIRETLEEHHAHELKCIKLSSEDWVNIIDINEWKRTKRPNPTSKIKIGRHSRSQYVKWPSTSEQLLSIYPDEDEFEVHILGGASVPESLLGYLPKNWHVLEFGQEEPKEFLAKLDVFVYYTHPDWVEAFGRVIFEAMAVGVPVIISPEYKNLFGEAAIYAEPHEVKPKIRELMKDDRFYRSQVEAAFKYVEENFGYTKHAKRIEKLRQDQGTLALE</sequence>
<reference evidence="5 6" key="1">
    <citation type="submission" date="2021-06" db="EMBL/GenBank/DDBJ databases">
        <title>Bacillus sp. RD4P76, an endophyte from a halophyte.</title>
        <authorList>
            <person name="Sun J.-Q."/>
        </authorList>
    </citation>
    <scope>NUCLEOTIDE SEQUENCE [LARGE SCALE GENOMIC DNA]</scope>
    <source>
        <strain evidence="5 6">CGMCC 1.15917</strain>
    </source>
</reference>
<dbReference type="InterPro" id="IPR001296">
    <property type="entry name" value="Glyco_trans_1"/>
</dbReference>
<comment type="caution">
    <text evidence="5">The sequence shown here is derived from an EMBL/GenBank/DDBJ whole genome shotgun (WGS) entry which is preliminary data.</text>
</comment>
<keyword evidence="2" id="KW-0175">Coiled coil</keyword>
<dbReference type="RefSeq" id="WP_217067123.1">
    <property type="nucleotide sequence ID" value="NZ_JAHQCS010000118.1"/>
</dbReference>